<name>A0A167GA17_9GAMM</name>
<dbReference type="AlphaFoldDB" id="A0A167GA17"/>
<dbReference type="EMBL" id="CP015249">
    <property type="protein sequence ID" value="ANB16322.1"/>
    <property type="molecule type" value="Genomic_DNA"/>
</dbReference>
<dbReference type="KEGG" id="dko:I596_285"/>
<protein>
    <submittedName>
        <fullName evidence="2">Uncharacterized protein</fullName>
    </submittedName>
</protein>
<evidence type="ECO:0000313" key="2">
    <source>
        <dbReference type="EMBL" id="ANB16322.1"/>
    </source>
</evidence>
<evidence type="ECO:0000256" key="1">
    <source>
        <dbReference type="SAM" id="Phobius"/>
    </source>
</evidence>
<dbReference type="Proteomes" id="UP000076830">
    <property type="component" value="Chromosome"/>
</dbReference>
<keyword evidence="1" id="KW-0472">Membrane</keyword>
<keyword evidence="1" id="KW-1133">Transmembrane helix</keyword>
<dbReference type="STRING" id="1300342.I596_285"/>
<feature type="transmembrane region" description="Helical" evidence="1">
    <location>
        <begin position="75"/>
        <end position="97"/>
    </location>
</feature>
<reference evidence="2 3" key="1">
    <citation type="submission" date="2016-04" db="EMBL/GenBank/DDBJ databases">
        <title>Complete genome sequence of Dokdonella koreensis DS-123T.</title>
        <authorList>
            <person name="Kim J.F."/>
            <person name="Lee H."/>
            <person name="Kwak M.-J."/>
        </authorList>
    </citation>
    <scope>NUCLEOTIDE SEQUENCE [LARGE SCALE GENOMIC DNA]</scope>
    <source>
        <strain evidence="2 3">DS-123</strain>
    </source>
</reference>
<evidence type="ECO:0000313" key="3">
    <source>
        <dbReference type="Proteomes" id="UP000076830"/>
    </source>
</evidence>
<keyword evidence="3" id="KW-1185">Reference proteome</keyword>
<dbReference type="RefSeq" id="WP_067643083.1">
    <property type="nucleotide sequence ID" value="NZ_CP015249.1"/>
</dbReference>
<accession>A0A167GA17</accession>
<proteinExistence type="predicted"/>
<keyword evidence="1" id="KW-0812">Transmembrane</keyword>
<feature type="transmembrane region" description="Helical" evidence="1">
    <location>
        <begin position="29"/>
        <end position="54"/>
    </location>
</feature>
<sequence>MFFTTLAVCAVLVTVRLLAVHRGWVVGRLISVWLLFFYALLVTFGTVALPRLAVIGARENALAGDFLDGVRVGSMALAPVSASIGVCFLAFFLIALFPGRRR</sequence>
<gene>
    <name evidence="2" type="ORF">I596_285</name>
</gene>
<organism evidence="2 3">
    <name type="scientific">Dokdonella koreensis DS-123</name>
    <dbReference type="NCBI Taxonomy" id="1300342"/>
    <lineage>
        <taxon>Bacteria</taxon>
        <taxon>Pseudomonadati</taxon>
        <taxon>Pseudomonadota</taxon>
        <taxon>Gammaproteobacteria</taxon>
        <taxon>Lysobacterales</taxon>
        <taxon>Rhodanobacteraceae</taxon>
        <taxon>Dokdonella</taxon>
    </lineage>
</organism>